<protein>
    <recommendedName>
        <fullName evidence="3">Polymerase nucleotidyl transferase domain-containing protein</fullName>
    </recommendedName>
</protein>
<evidence type="ECO:0000313" key="1">
    <source>
        <dbReference type="EMBL" id="RQY77088.1"/>
    </source>
</evidence>
<keyword evidence="2" id="KW-1185">Reference proteome</keyword>
<accession>A0ABX9YDS7</accession>
<organism evidence="1 2">
    <name type="scientific">Burkholderia stagnalis</name>
    <dbReference type="NCBI Taxonomy" id="1503054"/>
    <lineage>
        <taxon>Bacteria</taxon>
        <taxon>Pseudomonadati</taxon>
        <taxon>Pseudomonadota</taxon>
        <taxon>Betaproteobacteria</taxon>
        <taxon>Burkholderiales</taxon>
        <taxon>Burkholderiaceae</taxon>
        <taxon>Burkholderia</taxon>
        <taxon>Burkholderia cepacia complex</taxon>
    </lineage>
</organism>
<reference evidence="1 2" key="1">
    <citation type="submission" date="2018-08" db="EMBL/GenBank/DDBJ databases">
        <title>Comparative analysis of Burkholderia isolates from Puerto Rico.</title>
        <authorList>
            <person name="Hall C."/>
            <person name="Sahl J."/>
            <person name="Wagner D."/>
        </authorList>
    </citation>
    <scope>NUCLEOTIDE SEQUENCE [LARGE SCALE GENOMIC DNA]</scope>
    <source>
        <strain evidence="1 2">Bp8966</strain>
    </source>
</reference>
<sequence length="205" mass="23263">MILHPQLDNARDAATHLFNKFAYLSNDLVICANGSVSEGFATSSSDYDFLILTEQVPETIAKRFHTDVIQGKRVEYRLISFATFRADIEKLRARFRQGGQSWFDIDYGHRLMRGTPLVGEELYRNLVADADIEALKEAAVDCAYSTTLGTFDDLLGATLAFDAPISALFARRYMQSCMDLLLAVRGDTYMREKWRALRSRMELPL</sequence>
<dbReference type="RefSeq" id="WP_124492574.1">
    <property type="nucleotide sequence ID" value="NZ_QTOI01000126.1"/>
</dbReference>
<dbReference type="Proteomes" id="UP000281098">
    <property type="component" value="Unassembled WGS sequence"/>
</dbReference>
<gene>
    <name evidence="1" type="ORF">DF017_37060</name>
</gene>
<dbReference type="EMBL" id="QTPM01000130">
    <property type="protein sequence ID" value="RQY77088.1"/>
    <property type="molecule type" value="Genomic_DNA"/>
</dbReference>
<dbReference type="SUPFAM" id="SSF81301">
    <property type="entry name" value="Nucleotidyltransferase"/>
    <property type="match status" value="1"/>
</dbReference>
<name>A0ABX9YDS7_9BURK</name>
<dbReference type="InterPro" id="IPR043519">
    <property type="entry name" value="NT_sf"/>
</dbReference>
<evidence type="ECO:0008006" key="3">
    <source>
        <dbReference type="Google" id="ProtNLM"/>
    </source>
</evidence>
<comment type="caution">
    <text evidence="1">The sequence shown here is derived from an EMBL/GenBank/DDBJ whole genome shotgun (WGS) entry which is preliminary data.</text>
</comment>
<proteinExistence type="predicted"/>
<evidence type="ECO:0000313" key="2">
    <source>
        <dbReference type="Proteomes" id="UP000281098"/>
    </source>
</evidence>